<dbReference type="GO" id="GO:0006370">
    <property type="term" value="P:7-methylguanosine mRNA capping"/>
    <property type="evidence" value="ECO:0007669"/>
    <property type="project" value="InterPro"/>
</dbReference>
<feature type="region of interest" description="Disordered" evidence="1">
    <location>
        <begin position="281"/>
        <end position="316"/>
    </location>
</feature>
<dbReference type="SUPFAM" id="SSF56091">
    <property type="entry name" value="DNA ligase/mRNA capping enzyme, catalytic domain"/>
    <property type="match status" value="1"/>
</dbReference>
<evidence type="ECO:0000256" key="1">
    <source>
        <dbReference type="SAM" id="MobiDB-lite"/>
    </source>
</evidence>
<dbReference type="RefSeq" id="YP_009481954.1">
    <property type="nucleotide sequence ID" value="NC_037666.1"/>
</dbReference>
<evidence type="ECO:0000313" key="3">
    <source>
        <dbReference type="EMBL" id="AVK75951.1"/>
    </source>
</evidence>
<dbReference type="KEGG" id="vg:36842185"/>
<feature type="region of interest" description="Disordered" evidence="1">
    <location>
        <begin position="535"/>
        <end position="581"/>
    </location>
</feature>
<feature type="domain" description="mRNA capping enzyme adenylation" evidence="2">
    <location>
        <begin position="174"/>
        <end position="251"/>
    </location>
</feature>
<dbReference type="GO" id="GO:0005524">
    <property type="term" value="F:ATP binding"/>
    <property type="evidence" value="ECO:0007669"/>
    <property type="project" value="InterPro"/>
</dbReference>
<dbReference type="InterPro" id="IPR051029">
    <property type="entry name" value="mRNA_Capping_Enz/RNA_Phosphat"/>
</dbReference>
<feature type="compositionally biased region" description="Low complexity" evidence="1">
    <location>
        <begin position="25"/>
        <end position="39"/>
    </location>
</feature>
<dbReference type="Gene3D" id="3.30.470.30">
    <property type="entry name" value="DNA ligase/mRNA capping enzyme"/>
    <property type="match status" value="1"/>
</dbReference>
<accession>A0A2U7UBV9</accession>
<dbReference type="Proteomes" id="UP000249287">
    <property type="component" value="Segment"/>
</dbReference>
<dbReference type="GO" id="GO:0004484">
    <property type="term" value="F:mRNA guanylyltransferase activity"/>
    <property type="evidence" value="ECO:0007669"/>
    <property type="project" value="InterPro"/>
</dbReference>
<feature type="compositionally biased region" description="Polar residues" evidence="1">
    <location>
        <begin position="300"/>
        <end position="315"/>
    </location>
</feature>
<dbReference type="EMBL" id="MG011690">
    <property type="protein sequence ID" value="AVK75951.1"/>
    <property type="molecule type" value="Genomic_DNA"/>
</dbReference>
<dbReference type="PANTHER" id="PTHR10367:SF17">
    <property type="entry name" value="MRNA-CAPPING ENZYME"/>
    <property type="match status" value="1"/>
</dbReference>
<proteinExistence type="predicted"/>
<feature type="compositionally biased region" description="Polar residues" evidence="1">
    <location>
        <begin position="562"/>
        <end position="581"/>
    </location>
</feature>
<feature type="region of interest" description="Disordered" evidence="1">
    <location>
        <begin position="467"/>
        <end position="488"/>
    </location>
</feature>
<feature type="domain" description="mRNA capping enzyme adenylation" evidence="2">
    <location>
        <begin position="320"/>
        <end position="426"/>
    </location>
</feature>
<organism evidence="3">
    <name type="scientific">Pandoravirus neocaledonia</name>
    <dbReference type="NCBI Taxonomy" id="2107708"/>
    <lineage>
        <taxon>Viruses</taxon>
        <taxon>Pandoravirus</taxon>
    </lineage>
</organism>
<dbReference type="Pfam" id="PF01331">
    <property type="entry name" value="mRNA_cap_enzyme"/>
    <property type="match status" value="2"/>
</dbReference>
<feature type="compositionally biased region" description="Pro residues" evidence="1">
    <location>
        <begin position="76"/>
        <end position="90"/>
    </location>
</feature>
<feature type="compositionally biased region" description="Pro residues" evidence="1">
    <location>
        <begin position="50"/>
        <end position="68"/>
    </location>
</feature>
<reference evidence="3" key="1">
    <citation type="journal article" date="2018" name="Nat. Commun.">
        <title>Diversity and evolution of the emerging Pandoraviridae family.</title>
        <authorList>
            <person name="Legendre M."/>
            <person name="Fabre E."/>
            <person name="Poirot O."/>
            <person name="Jeudy S."/>
            <person name="Lartigue A."/>
            <person name="Alempic J.M."/>
            <person name="Beucher L."/>
            <person name="Philippe N."/>
            <person name="Bertaux L."/>
            <person name="Christo-Foroux E."/>
            <person name="Labadie K."/>
            <person name="Coute Y."/>
            <person name="Abergel C."/>
            <person name="Claverie J.M."/>
        </authorList>
    </citation>
    <scope>NUCLEOTIDE SEQUENCE [LARGE SCALE GENOMIC DNA]</scope>
    <source>
        <strain evidence="3">Neocaledonia</strain>
    </source>
</reference>
<protein>
    <submittedName>
        <fullName evidence="3">mRNA capping enzyme, catalytic domain containing protein</fullName>
    </submittedName>
</protein>
<dbReference type="InterPro" id="IPR001339">
    <property type="entry name" value="mRNA_cap_enzyme_adenylation"/>
</dbReference>
<evidence type="ECO:0000259" key="2">
    <source>
        <dbReference type="Pfam" id="PF01331"/>
    </source>
</evidence>
<name>A0A2U7UBV9_9VIRU</name>
<gene>
    <name evidence="3" type="ORF">pneo_cds_344</name>
</gene>
<sequence>MKRKSILLARLVGGPSLKRTRQACPPGATDARPAAAAAASTEDLQSVPSHPMPLQPHSPSPLVPPSGPTPAAAQHPPAPSTMPSSPPAQPPVQGHSEPSRTLSSHTATPVAAPRPSKTPATPEVTLVRPPITPGAYPMPDGARADAAERGFYAAWGLNARRSEQPLHRRNPGPNPVSVSLAALRDLNPDEYVVAEKTDGVRYALLLCGDETGSPMAVMIDRAGRKFEVAVRAAARFFAGAGTLLDGELAWERPLAHAQQQMAAQPPRPITVDLLVGGAGGTSDGGDVASPDHAVRHATGSAASRDQKAQTTSATASPPPCETLIYWVFDAVRVAGVSQRDADYETRIELVQRLIEGREADDLIEAAPDANAHGLAFRAKPCVPARLVDSVWSADAPRLRHGSDGLILTPLRDPIRMGTHWRQFKWKHRHTLDLQLRGRRRDDGTWLWGLYYLEADWTVPTADALAAGSARPAAPPPPPPTLIEPGRPAVAPTATTATTAMRQPAGADGDAPVMCARYLNACEGILYRRSDVARASRDRASAAKTSARQGRRVGTDRTPPVPSSHQGQRQETAGASNVSDSASETDDAECLVVFVLQKDAALDALVERVLRQRPTARRIKCVVECEAAFVAPPAGWRPPPSVPPGGVRLLRCAIERLRTDKTDPNVRYTVRQTLLNIDEAIAYATVRAALCRPRAPML</sequence>
<dbReference type="GeneID" id="36842185"/>
<feature type="region of interest" description="Disordered" evidence="1">
    <location>
        <begin position="14"/>
        <end position="142"/>
    </location>
</feature>
<feature type="compositionally biased region" description="Pro residues" evidence="1">
    <location>
        <begin position="472"/>
        <end position="481"/>
    </location>
</feature>
<dbReference type="PANTHER" id="PTHR10367">
    <property type="entry name" value="MRNA-CAPPING ENZYME"/>
    <property type="match status" value="1"/>
</dbReference>